<keyword evidence="5" id="KW-1185">Reference proteome</keyword>
<dbReference type="AlphaFoldDB" id="A0A547PAN5"/>
<evidence type="ECO:0000313" key="4">
    <source>
        <dbReference type="EMBL" id="TRD11190.1"/>
    </source>
</evidence>
<sequence length="264" mass="28568">MNIPILFEDGEALVINKPAGLPVDRPKRGGPALFDHIEQLKLGFQRPPVAVHRLDTDTSGCLLMARNPKSLKRFNKAFEDRLVGKTYLAIIDFEPAEQSGTISLNLSKISSAEKGWRMIAAKKGKPAVSHWELLQTIGEGDKKRSLIRFRPETGRTHQLRVHALQGLGAPLLGDPVYGPVRGQNKGAPRTMLHAEAIHIIREGKDPISAFAPFPEDFERAGLTAPEPPASPARAPQPDAEHIAAPAATPDTTTDTAPDTASDNG</sequence>
<dbReference type="CDD" id="cd02869">
    <property type="entry name" value="PseudoU_synth_RluA_like"/>
    <property type="match status" value="1"/>
</dbReference>
<feature type="region of interest" description="Disordered" evidence="2">
    <location>
        <begin position="217"/>
        <end position="264"/>
    </location>
</feature>
<evidence type="ECO:0000256" key="2">
    <source>
        <dbReference type="SAM" id="MobiDB-lite"/>
    </source>
</evidence>
<dbReference type="InterPro" id="IPR020103">
    <property type="entry name" value="PsdUridine_synth_cat_dom_sf"/>
</dbReference>
<dbReference type="Proteomes" id="UP000316343">
    <property type="component" value="Unassembled WGS sequence"/>
</dbReference>
<evidence type="ECO:0000256" key="1">
    <source>
        <dbReference type="ARBA" id="ARBA00010876"/>
    </source>
</evidence>
<dbReference type="InterPro" id="IPR050188">
    <property type="entry name" value="RluA_PseudoU_synthase"/>
</dbReference>
<dbReference type="EMBL" id="VHJK01000001">
    <property type="protein sequence ID" value="TRD11190.1"/>
    <property type="molecule type" value="Genomic_DNA"/>
</dbReference>
<protein>
    <submittedName>
        <fullName evidence="4">RNA pseudouridine synthase</fullName>
    </submittedName>
</protein>
<dbReference type="GO" id="GO:0140098">
    <property type="term" value="F:catalytic activity, acting on RNA"/>
    <property type="evidence" value="ECO:0007669"/>
    <property type="project" value="UniProtKB-ARBA"/>
</dbReference>
<organism evidence="4 5">
    <name type="scientific">Erythrobacter insulae</name>
    <dbReference type="NCBI Taxonomy" id="2584124"/>
    <lineage>
        <taxon>Bacteria</taxon>
        <taxon>Pseudomonadati</taxon>
        <taxon>Pseudomonadota</taxon>
        <taxon>Alphaproteobacteria</taxon>
        <taxon>Sphingomonadales</taxon>
        <taxon>Erythrobacteraceae</taxon>
        <taxon>Erythrobacter/Porphyrobacter group</taxon>
        <taxon>Erythrobacter</taxon>
    </lineage>
</organism>
<evidence type="ECO:0000313" key="5">
    <source>
        <dbReference type="Proteomes" id="UP000316343"/>
    </source>
</evidence>
<dbReference type="Pfam" id="PF00849">
    <property type="entry name" value="PseudoU_synth_2"/>
    <property type="match status" value="1"/>
</dbReference>
<feature type="compositionally biased region" description="Low complexity" evidence="2">
    <location>
        <begin position="231"/>
        <end position="264"/>
    </location>
</feature>
<reference evidence="4 5" key="1">
    <citation type="submission" date="2019-06" db="EMBL/GenBank/DDBJ databases">
        <title>Erythrobacter insulae sp. nov., isolated from a tidal flat.</title>
        <authorList>
            <person name="Yoon J.-H."/>
        </authorList>
    </citation>
    <scope>NUCLEOTIDE SEQUENCE [LARGE SCALE GENOMIC DNA]</scope>
    <source>
        <strain evidence="4 5">JBTF-M21</strain>
    </source>
</reference>
<dbReference type="SUPFAM" id="SSF55120">
    <property type="entry name" value="Pseudouridine synthase"/>
    <property type="match status" value="1"/>
</dbReference>
<dbReference type="GO" id="GO:0009982">
    <property type="term" value="F:pseudouridine synthase activity"/>
    <property type="evidence" value="ECO:0007669"/>
    <property type="project" value="InterPro"/>
</dbReference>
<dbReference type="PANTHER" id="PTHR21600:SF87">
    <property type="entry name" value="RNA PSEUDOURIDYLATE SYNTHASE DOMAIN-CONTAINING PROTEIN 1"/>
    <property type="match status" value="1"/>
</dbReference>
<dbReference type="PANTHER" id="PTHR21600">
    <property type="entry name" value="MITOCHONDRIAL RNA PSEUDOURIDINE SYNTHASE"/>
    <property type="match status" value="1"/>
</dbReference>
<dbReference type="InterPro" id="IPR006224">
    <property type="entry name" value="PsdUridine_synth_RluA-like_CS"/>
</dbReference>
<accession>A0A547PAN5</accession>
<dbReference type="OrthoDB" id="9807829at2"/>
<proteinExistence type="inferred from homology"/>
<comment type="similarity">
    <text evidence="1">Belongs to the pseudouridine synthase RluA family.</text>
</comment>
<comment type="caution">
    <text evidence="4">The sequence shown here is derived from an EMBL/GenBank/DDBJ whole genome shotgun (WGS) entry which is preliminary data.</text>
</comment>
<dbReference type="RefSeq" id="WP_142787455.1">
    <property type="nucleotide sequence ID" value="NZ_VHJK01000001.1"/>
</dbReference>
<dbReference type="GO" id="GO:0000455">
    <property type="term" value="P:enzyme-directed rRNA pseudouridine synthesis"/>
    <property type="evidence" value="ECO:0007669"/>
    <property type="project" value="TreeGrafter"/>
</dbReference>
<dbReference type="InterPro" id="IPR006145">
    <property type="entry name" value="PsdUridine_synth_RsuA/RluA"/>
</dbReference>
<feature type="domain" description="Pseudouridine synthase RsuA/RluA-like" evidence="3">
    <location>
        <begin position="13"/>
        <end position="163"/>
    </location>
</feature>
<dbReference type="Gene3D" id="3.30.2350.10">
    <property type="entry name" value="Pseudouridine synthase"/>
    <property type="match status" value="1"/>
</dbReference>
<name>A0A547PAN5_9SPHN</name>
<evidence type="ECO:0000259" key="3">
    <source>
        <dbReference type="Pfam" id="PF00849"/>
    </source>
</evidence>
<dbReference type="PROSITE" id="PS01129">
    <property type="entry name" value="PSI_RLU"/>
    <property type="match status" value="1"/>
</dbReference>
<dbReference type="GO" id="GO:0003723">
    <property type="term" value="F:RNA binding"/>
    <property type="evidence" value="ECO:0007669"/>
    <property type="project" value="InterPro"/>
</dbReference>
<gene>
    <name evidence="4" type="ORF">FGU71_04530</name>
</gene>